<dbReference type="InterPro" id="IPR013321">
    <property type="entry name" value="Arc_rbn_hlx_hlx"/>
</dbReference>
<dbReference type="Pfam" id="PF04221">
    <property type="entry name" value="RelB"/>
    <property type="match status" value="1"/>
</dbReference>
<dbReference type="PANTHER" id="PTHR38781:SF1">
    <property type="entry name" value="ANTITOXIN DINJ-RELATED"/>
    <property type="match status" value="1"/>
</dbReference>
<evidence type="ECO:0008006" key="5">
    <source>
        <dbReference type="Google" id="ProtNLM"/>
    </source>
</evidence>
<gene>
    <name evidence="3" type="ORF">PN36_34630</name>
</gene>
<dbReference type="PANTHER" id="PTHR38781">
    <property type="entry name" value="ANTITOXIN DINJ-RELATED"/>
    <property type="match status" value="1"/>
</dbReference>
<dbReference type="AlphaFoldDB" id="A0A0A6PCG8"/>
<evidence type="ECO:0000313" key="3">
    <source>
        <dbReference type="EMBL" id="KHD08465.1"/>
    </source>
</evidence>
<dbReference type="InterPro" id="IPR007337">
    <property type="entry name" value="RelB/DinJ"/>
</dbReference>
<dbReference type="InterPro" id="IPR026262">
    <property type="entry name" value="DinJ"/>
</dbReference>
<comment type="similarity">
    <text evidence="1">Belongs to the RelB/DinJ antitoxin family.</text>
</comment>
<accession>A0A0A6PCG8</accession>
<proteinExistence type="inferred from homology"/>
<sequence length="83" mass="9453">MYGTIVKETTSVKLDKVAKEEAKYIFNQLGLTMGEAFNLFLYHVNLNKGLPFEVKLPNKLTQKVIEEARQGKNIDDFSSSELK</sequence>
<protein>
    <recommendedName>
        <fullName evidence="5">Type II toxin-antitoxin system antitoxin, RelB/DinJ family</fullName>
    </recommendedName>
</protein>
<dbReference type="GO" id="GO:0015643">
    <property type="term" value="F:toxic substance binding"/>
    <property type="evidence" value="ECO:0007669"/>
    <property type="project" value="InterPro"/>
</dbReference>
<dbReference type="NCBIfam" id="TIGR02384">
    <property type="entry name" value="RelB_DinJ"/>
    <property type="match status" value="1"/>
</dbReference>
<dbReference type="Gene3D" id="1.10.1220.10">
    <property type="entry name" value="Met repressor-like"/>
    <property type="match status" value="1"/>
</dbReference>
<evidence type="ECO:0000256" key="2">
    <source>
        <dbReference type="ARBA" id="ARBA00022649"/>
    </source>
</evidence>
<name>A0A0A6PCG8_9GAMM</name>
<dbReference type="GO" id="GO:0006355">
    <property type="term" value="P:regulation of DNA-templated transcription"/>
    <property type="evidence" value="ECO:0007669"/>
    <property type="project" value="InterPro"/>
</dbReference>
<evidence type="ECO:0000256" key="1">
    <source>
        <dbReference type="ARBA" id="ARBA00010562"/>
    </source>
</evidence>
<organism evidence="3 4">
    <name type="scientific">Candidatus Thiomargarita nelsonii</name>
    <dbReference type="NCBI Taxonomy" id="1003181"/>
    <lineage>
        <taxon>Bacteria</taxon>
        <taxon>Pseudomonadati</taxon>
        <taxon>Pseudomonadota</taxon>
        <taxon>Gammaproteobacteria</taxon>
        <taxon>Thiotrichales</taxon>
        <taxon>Thiotrichaceae</taxon>
        <taxon>Thiomargarita</taxon>
    </lineage>
</organism>
<evidence type="ECO:0000313" key="4">
    <source>
        <dbReference type="Proteomes" id="UP000030428"/>
    </source>
</evidence>
<dbReference type="GO" id="GO:0006351">
    <property type="term" value="P:DNA-templated transcription"/>
    <property type="evidence" value="ECO:0007669"/>
    <property type="project" value="TreeGrafter"/>
</dbReference>
<dbReference type="GO" id="GO:0000987">
    <property type="term" value="F:cis-regulatory region sequence-specific DNA binding"/>
    <property type="evidence" value="ECO:0007669"/>
    <property type="project" value="InterPro"/>
</dbReference>
<keyword evidence="4" id="KW-1185">Reference proteome</keyword>
<dbReference type="EMBL" id="JSZA02000389">
    <property type="protein sequence ID" value="KHD08465.1"/>
    <property type="molecule type" value="Genomic_DNA"/>
</dbReference>
<dbReference type="Proteomes" id="UP000030428">
    <property type="component" value="Unassembled WGS sequence"/>
</dbReference>
<comment type="caution">
    <text evidence="3">The sequence shown here is derived from an EMBL/GenBank/DDBJ whole genome shotgun (WGS) entry which is preliminary data.</text>
</comment>
<dbReference type="PIRSF" id="PIRSF003108">
    <property type="entry name" value="DinJ"/>
    <property type="match status" value="1"/>
</dbReference>
<keyword evidence="2" id="KW-1277">Toxin-antitoxin system</keyword>
<dbReference type="GO" id="GO:0044010">
    <property type="term" value="P:single-species biofilm formation"/>
    <property type="evidence" value="ECO:0007669"/>
    <property type="project" value="InterPro"/>
</dbReference>
<reference evidence="3 4" key="1">
    <citation type="journal article" date="2016" name="Front. Microbiol.">
        <title>Single-Cell (Meta-)Genomics of a Dimorphic Candidatus Thiomargarita nelsonii Reveals Genomic Plasticity.</title>
        <authorList>
            <person name="Flood B.E."/>
            <person name="Fliss P."/>
            <person name="Jones D.S."/>
            <person name="Dick G.J."/>
            <person name="Jain S."/>
            <person name="Kaster A.K."/>
            <person name="Winkel M."/>
            <person name="Mussmann M."/>
            <person name="Bailey J."/>
        </authorList>
    </citation>
    <scope>NUCLEOTIDE SEQUENCE [LARGE SCALE GENOMIC DNA]</scope>
    <source>
        <strain evidence="3">Hydrate Ridge</strain>
    </source>
</reference>